<feature type="transmembrane region" description="Helical" evidence="1">
    <location>
        <begin position="44"/>
        <end position="65"/>
    </location>
</feature>
<sequence>MQQCFYMYSMFFKSKATLVFGFGLRAKFFVFKIDFITTPFDTLLIFLSFESIRLISISIFSPAFIRDSNFLRTKSSLGFLLFFFFFERMDLPILLCSSIVIFLFAFFLLTQ</sequence>
<proteinExistence type="predicted"/>
<gene>
    <name evidence="2" type="ORF">EHAR0213_LOCUS8741</name>
</gene>
<protein>
    <submittedName>
        <fullName evidence="2">Uncharacterized protein</fullName>
    </submittedName>
</protein>
<name>A0A7S3JBY5_9SPIT</name>
<reference evidence="2" key="1">
    <citation type="submission" date="2021-01" db="EMBL/GenBank/DDBJ databases">
        <authorList>
            <person name="Corre E."/>
            <person name="Pelletier E."/>
            <person name="Niang G."/>
            <person name="Scheremetjew M."/>
            <person name="Finn R."/>
            <person name="Kale V."/>
            <person name="Holt S."/>
            <person name="Cochrane G."/>
            <person name="Meng A."/>
            <person name="Brown T."/>
            <person name="Cohen L."/>
        </authorList>
    </citation>
    <scope>NUCLEOTIDE SEQUENCE</scope>
    <source>
        <strain evidence="2">FSP1.4</strain>
    </source>
</reference>
<keyword evidence="1" id="KW-0472">Membrane</keyword>
<accession>A0A7S3JBY5</accession>
<dbReference type="AlphaFoldDB" id="A0A7S3JBY5"/>
<evidence type="ECO:0000256" key="1">
    <source>
        <dbReference type="SAM" id="Phobius"/>
    </source>
</evidence>
<keyword evidence="1" id="KW-0812">Transmembrane</keyword>
<feature type="transmembrane region" description="Helical" evidence="1">
    <location>
        <begin position="77"/>
        <end position="109"/>
    </location>
</feature>
<evidence type="ECO:0000313" key="2">
    <source>
        <dbReference type="EMBL" id="CAE0349828.1"/>
    </source>
</evidence>
<dbReference type="EMBL" id="HBII01021106">
    <property type="protein sequence ID" value="CAE0349828.1"/>
    <property type="molecule type" value="Transcribed_RNA"/>
</dbReference>
<organism evidence="2">
    <name type="scientific">Euplotes harpa</name>
    <dbReference type="NCBI Taxonomy" id="151035"/>
    <lineage>
        <taxon>Eukaryota</taxon>
        <taxon>Sar</taxon>
        <taxon>Alveolata</taxon>
        <taxon>Ciliophora</taxon>
        <taxon>Intramacronucleata</taxon>
        <taxon>Spirotrichea</taxon>
        <taxon>Hypotrichia</taxon>
        <taxon>Euplotida</taxon>
        <taxon>Euplotidae</taxon>
        <taxon>Euplotes</taxon>
    </lineage>
</organism>
<keyword evidence="1" id="KW-1133">Transmembrane helix</keyword>